<dbReference type="InterPro" id="IPR025200">
    <property type="entry name" value="PPK_C_dom2"/>
</dbReference>
<feature type="binding site" evidence="6">
    <location>
        <position position="379"/>
    </location>
    <ligand>
        <name>Mg(2+)</name>
        <dbReference type="ChEBI" id="CHEBI:18420"/>
    </ligand>
</feature>
<comment type="similarity">
    <text evidence="6 7">Belongs to the polyphosphate kinase 1 (PPK1) family.</text>
</comment>
<feature type="binding site" evidence="6">
    <location>
        <position position="472"/>
    </location>
    <ligand>
        <name>ATP</name>
        <dbReference type="ChEBI" id="CHEBI:30616"/>
    </ligand>
</feature>
<dbReference type="EMBL" id="JANHNZ010000004">
    <property type="protein sequence ID" value="MCQ9210005.1"/>
    <property type="molecule type" value="Genomic_DNA"/>
</dbReference>
<dbReference type="SUPFAM" id="SSF143724">
    <property type="entry name" value="PHP14-like"/>
    <property type="match status" value="1"/>
</dbReference>
<keyword evidence="2 6" id="KW-0808">Transferase</keyword>
<feature type="domain" description="Polyphosphate kinase C-terminal" evidence="10">
    <location>
        <begin position="508"/>
        <end position="679"/>
    </location>
</feature>
<comment type="catalytic activity">
    <reaction evidence="6 7">
        <text>[phosphate](n) + ATP = [phosphate](n+1) + ADP</text>
        <dbReference type="Rhea" id="RHEA:19573"/>
        <dbReference type="Rhea" id="RHEA-COMP:9859"/>
        <dbReference type="Rhea" id="RHEA-COMP:14280"/>
        <dbReference type="ChEBI" id="CHEBI:16838"/>
        <dbReference type="ChEBI" id="CHEBI:30616"/>
        <dbReference type="ChEBI" id="CHEBI:456216"/>
        <dbReference type="EC" id="2.7.4.1"/>
    </reaction>
</comment>
<dbReference type="Pfam" id="PF17941">
    <property type="entry name" value="PP_kinase_C_1"/>
    <property type="match status" value="1"/>
</dbReference>
<evidence type="ECO:0000313" key="12">
    <source>
        <dbReference type="EMBL" id="MCQ9210005.1"/>
    </source>
</evidence>
<reference evidence="12" key="3">
    <citation type="journal article" date="2023" name="Microbiol. Resour. Announc.">
        <title>Draft Genome Sequence of Granulicatella sp. Strain S8, Isolated from a Marine Fish, Seriola quinqueradiata.</title>
        <authorList>
            <person name="Lee M."/>
            <person name="Farooq A."/>
            <person name="Jeong J.B."/>
            <person name="Jung M.Y."/>
        </authorList>
    </citation>
    <scope>NUCLEOTIDE SEQUENCE</scope>
    <source>
        <strain evidence="12">S8</strain>
    </source>
</reference>
<evidence type="ECO:0000259" key="10">
    <source>
        <dbReference type="Pfam" id="PF13090"/>
    </source>
</evidence>
<gene>
    <name evidence="6" type="primary">ppk</name>
    <name evidence="12" type="ORF">NPA36_05525</name>
</gene>
<evidence type="ECO:0000256" key="2">
    <source>
        <dbReference type="ARBA" id="ARBA00022679"/>
    </source>
</evidence>
<dbReference type="PANTHER" id="PTHR30218:SF0">
    <property type="entry name" value="POLYPHOSPHATE KINASE"/>
    <property type="match status" value="1"/>
</dbReference>
<organism evidence="12 13">
    <name type="scientific">Granulicatella seriolae</name>
    <dbReference type="NCBI Taxonomy" id="2967226"/>
    <lineage>
        <taxon>Bacteria</taxon>
        <taxon>Bacillati</taxon>
        <taxon>Bacillota</taxon>
        <taxon>Bacilli</taxon>
        <taxon>Lactobacillales</taxon>
        <taxon>Carnobacteriaceae</taxon>
        <taxon>Granulicatella</taxon>
    </lineage>
</organism>
<dbReference type="NCBIfam" id="NF003918">
    <property type="entry name" value="PRK05443.1-2"/>
    <property type="match status" value="1"/>
</dbReference>
<reference evidence="12" key="1">
    <citation type="submission" date="2022-07" db="EMBL/GenBank/DDBJ databases">
        <authorList>
            <person name="Jung M.-Y."/>
            <person name="Lee M."/>
        </authorList>
    </citation>
    <scope>NUCLEOTIDE SEQUENCE</scope>
    <source>
        <strain evidence="12">S8</strain>
    </source>
</reference>
<dbReference type="GO" id="GO:0008976">
    <property type="term" value="F:polyphosphate kinase activity"/>
    <property type="evidence" value="ECO:0007669"/>
    <property type="project" value="UniProtKB-EC"/>
</dbReference>
<feature type="binding site" evidence="6">
    <location>
        <position position="409"/>
    </location>
    <ligand>
        <name>Mg(2+)</name>
        <dbReference type="ChEBI" id="CHEBI:18420"/>
    </ligand>
</feature>
<accession>A0ABT1WPI8</accession>
<keyword evidence="6" id="KW-0460">Magnesium</keyword>
<dbReference type="Pfam" id="PF13090">
    <property type="entry name" value="PP_kinase_C"/>
    <property type="match status" value="1"/>
</dbReference>
<feature type="domain" description="Polyphosphate kinase C-terminal" evidence="11">
    <location>
        <begin position="335"/>
        <end position="499"/>
    </location>
</feature>
<evidence type="ECO:0000256" key="5">
    <source>
        <dbReference type="ARBA" id="ARBA00022840"/>
    </source>
</evidence>
<dbReference type="NCBIfam" id="NF003920">
    <property type="entry name" value="PRK05443.2-1"/>
    <property type="match status" value="1"/>
</dbReference>
<dbReference type="Proteomes" id="UP001059480">
    <property type="component" value="Unassembled WGS sequence"/>
</dbReference>
<proteinExistence type="inferred from homology"/>
<dbReference type="InterPro" id="IPR024953">
    <property type="entry name" value="PP_kinase_middle"/>
</dbReference>
<dbReference type="Pfam" id="PF13089">
    <property type="entry name" value="PP_kinase_N"/>
    <property type="match status" value="1"/>
</dbReference>
<evidence type="ECO:0000259" key="9">
    <source>
        <dbReference type="Pfam" id="PF13089"/>
    </source>
</evidence>
<name>A0ABT1WPI8_9LACT</name>
<dbReference type="PANTHER" id="PTHR30218">
    <property type="entry name" value="POLYPHOSPHATE KINASE"/>
    <property type="match status" value="1"/>
</dbReference>
<keyword evidence="1 6" id="KW-0597">Phosphoprotein</keyword>
<feature type="binding site" evidence="6">
    <location>
        <position position="568"/>
    </location>
    <ligand>
        <name>ATP</name>
        <dbReference type="ChEBI" id="CHEBI:30616"/>
    </ligand>
</feature>
<dbReference type="CDD" id="cd09165">
    <property type="entry name" value="PLDc_PaPPK1_C1_like"/>
    <property type="match status" value="1"/>
</dbReference>
<feature type="binding site" evidence="6">
    <location>
        <position position="50"/>
    </location>
    <ligand>
        <name>ATP</name>
        <dbReference type="ChEBI" id="CHEBI:30616"/>
    </ligand>
</feature>
<protein>
    <recommendedName>
        <fullName evidence="6 7">Polyphosphate kinase</fullName>
        <ecNumber evidence="6 7">2.7.4.1</ecNumber>
    </recommendedName>
    <alternativeName>
        <fullName evidence="6">ATP-polyphosphate phosphotransferase</fullName>
    </alternativeName>
    <alternativeName>
        <fullName evidence="6">Polyphosphoric acid kinase</fullName>
    </alternativeName>
</protein>
<dbReference type="PIRSF" id="PIRSF015589">
    <property type="entry name" value="PP_kinase"/>
    <property type="match status" value="1"/>
</dbReference>
<dbReference type="NCBIfam" id="NF003917">
    <property type="entry name" value="PRK05443.1-1"/>
    <property type="match status" value="1"/>
</dbReference>
<feature type="domain" description="Polyphosphate kinase middle" evidence="8">
    <location>
        <begin position="129"/>
        <end position="306"/>
    </location>
</feature>
<keyword evidence="3 6" id="KW-0547">Nucleotide-binding</keyword>
<reference evidence="12" key="2">
    <citation type="journal article" date="2023" name="Curr. Microbiol.">
        <title>Granulicatella seriolae sp. nov., a Novel Facultative Anaerobe Isolated from Yellowtail Marine Fish.</title>
        <authorList>
            <person name="Lee M."/>
            <person name="Choi Y.J."/>
            <person name="Farooq A."/>
            <person name="Jeong J.B."/>
            <person name="Jung M.Y."/>
        </authorList>
    </citation>
    <scope>NUCLEOTIDE SEQUENCE</scope>
    <source>
        <strain evidence="12">S8</strain>
    </source>
</reference>
<dbReference type="InterPro" id="IPR036830">
    <property type="entry name" value="PP_kinase_middle_dom_sf"/>
</dbReference>
<dbReference type="NCBIfam" id="NF003921">
    <property type="entry name" value="PRK05443.2-2"/>
    <property type="match status" value="1"/>
</dbReference>
<feature type="active site" description="Phosphohistidine intermediate" evidence="6">
    <location>
        <position position="439"/>
    </location>
</feature>
<dbReference type="InterPro" id="IPR036832">
    <property type="entry name" value="PPK_N_dom_sf"/>
</dbReference>
<dbReference type="Gene3D" id="1.20.58.310">
    <property type="entry name" value="Polyphosphate kinase N-terminal domain"/>
    <property type="match status" value="1"/>
</dbReference>
<feature type="binding site" evidence="6">
    <location>
        <position position="596"/>
    </location>
    <ligand>
        <name>ATP</name>
        <dbReference type="ChEBI" id="CHEBI:30616"/>
    </ligand>
</feature>
<dbReference type="SUPFAM" id="SSF56024">
    <property type="entry name" value="Phospholipase D/nuclease"/>
    <property type="match status" value="2"/>
</dbReference>
<evidence type="ECO:0000259" key="11">
    <source>
        <dbReference type="Pfam" id="PF17941"/>
    </source>
</evidence>
<comment type="function">
    <text evidence="6 7">Catalyzes the reversible transfer of the terminal phosphate of ATP to form a long-chain polyphosphate (polyP).</text>
</comment>
<dbReference type="RefSeq" id="WP_256945121.1">
    <property type="nucleotide sequence ID" value="NZ_JANHNZ010000004.1"/>
</dbReference>
<feature type="domain" description="Polyphosphate kinase N-terminal" evidence="9">
    <location>
        <begin position="12"/>
        <end position="117"/>
    </location>
</feature>
<dbReference type="InterPro" id="IPR025198">
    <property type="entry name" value="PPK_N_dom"/>
</dbReference>
<keyword evidence="5 6" id="KW-0067">ATP-binding</keyword>
<dbReference type="CDD" id="cd09168">
    <property type="entry name" value="PLDc_PaPPK1_C2_like"/>
    <property type="match status" value="1"/>
</dbReference>
<evidence type="ECO:0000256" key="6">
    <source>
        <dbReference type="HAMAP-Rule" id="MF_00347"/>
    </source>
</evidence>
<keyword evidence="13" id="KW-1185">Reference proteome</keyword>
<evidence type="ECO:0000256" key="7">
    <source>
        <dbReference type="RuleBase" id="RU003800"/>
    </source>
</evidence>
<dbReference type="Pfam" id="PF02503">
    <property type="entry name" value="PP_kinase"/>
    <property type="match status" value="1"/>
</dbReference>
<dbReference type="NCBIfam" id="TIGR03705">
    <property type="entry name" value="poly_P_kin"/>
    <property type="match status" value="1"/>
</dbReference>
<dbReference type="Gene3D" id="3.30.1840.10">
    <property type="entry name" value="Polyphosphate kinase middle domain"/>
    <property type="match status" value="1"/>
</dbReference>
<dbReference type="InterPro" id="IPR003414">
    <property type="entry name" value="PP_kinase"/>
</dbReference>
<comment type="caution">
    <text evidence="12">The sequence shown here is derived from an EMBL/GenBank/DDBJ whole genome shotgun (WGS) entry which is preliminary data.</text>
</comment>
<dbReference type="EC" id="2.7.4.1" evidence="6 7"/>
<dbReference type="Gene3D" id="3.30.870.10">
    <property type="entry name" value="Endonuclease Chain A"/>
    <property type="match status" value="2"/>
</dbReference>
<evidence type="ECO:0000256" key="4">
    <source>
        <dbReference type="ARBA" id="ARBA00022777"/>
    </source>
</evidence>
<comment type="cofactor">
    <cofactor evidence="6">
        <name>Mg(2+)</name>
        <dbReference type="ChEBI" id="CHEBI:18420"/>
    </cofactor>
</comment>
<sequence length="717" mass="83141">MDTKLLNQSDYYINRELSWLEFNHNVLQEAKTLSNPILERLRFLGIFSSNLDEFFMIRVAGLIDQFQMNVTIPDTRTLLSPEEQLEKISEKTHDLVGKQYATFERTILQAQQQAHFRIKKINELSREELERAEAIFDQIIFPTLSPLGIDAYRAFPNLSNKRINIFVNLEKKKEKKVAIVPVPALIDRLYALSDGKEISYVFSEQLIQHYISKLFLGYKIHSTFCFRVTRNADLEIHEDGADDLLTVIEDYLKQRKNGMAVRLEIESSSSSMAKLDDISFLKEELELLERDIYSIEGPLDLTFIFGLYAKAVKIYPNLAYKPFQPFLDNRLEKESIFNLIEEKDIFLHHPYDSFDPVISFIEEASKDPHTISIKQTLYRVSKNSPIIAALKTAAENGIQVTVLVEVKARFDEENNVNWARELEEAGCQVLYGMTHLKTHSKIALVVQKKGEQIKRYVHLGTGNYNDTTAKFYTDMGILTANEEIAQDATAFFNYLSGYSDIPDYKHFYVSPFEIRDSLIEHIDREIEEHKKHQNGRIIAKMNSLTDKLVIKKLFEASIAGIQIDLIIRGICCLRPGIPGISDNIRVRTIVGRFLEHSRVYYFHNNGENRLYLSSADMMTRNMVKRVEIEFPVLDKRIVQRIKSILDYQLEDNQKARILQEDGTYVLANLDESRAPFNSQVFLMEEAEKRQAAQVVQTEPIKKGRPWYSKLFDKMLHR</sequence>
<evidence type="ECO:0000256" key="3">
    <source>
        <dbReference type="ARBA" id="ARBA00022741"/>
    </source>
</evidence>
<dbReference type="InterPro" id="IPR041108">
    <property type="entry name" value="PP_kinase_C_1"/>
</dbReference>
<evidence type="ECO:0000256" key="1">
    <source>
        <dbReference type="ARBA" id="ARBA00022553"/>
    </source>
</evidence>
<evidence type="ECO:0000259" key="8">
    <source>
        <dbReference type="Pfam" id="PF02503"/>
    </source>
</evidence>
<dbReference type="SUPFAM" id="SSF140356">
    <property type="entry name" value="PPK N-terminal domain-like"/>
    <property type="match status" value="1"/>
</dbReference>
<keyword evidence="6" id="KW-0479">Metal-binding</keyword>
<comment type="PTM">
    <text evidence="6 7">An intermediate of this reaction is the autophosphorylated ppk in which a phosphate is covalently linked to a histidine residue through a N-P bond.</text>
</comment>
<keyword evidence="4 6" id="KW-0418">Kinase</keyword>
<dbReference type="HAMAP" id="MF_00347">
    <property type="entry name" value="Polyphosphate_kinase"/>
    <property type="match status" value="1"/>
</dbReference>
<evidence type="ECO:0000313" key="13">
    <source>
        <dbReference type="Proteomes" id="UP001059480"/>
    </source>
</evidence>